<accession>A0A7H1NP89</accession>
<dbReference type="InterPro" id="IPR028992">
    <property type="entry name" value="Hedgehog/Intein_dom"/>
</dbReference>
<protein>
    <submittedName>
        <fullName evidence="2">Hint domain protein</fullName>
    </submittedName>
</protein>
<evidence type="ECO:0000313" key="3">
    <source>
        <dbReference type="Proteomes" id="UP000516349"/>
    </source>
</evidence>
<dbReference type="Pfam" id="PF13403">
    <property type="entry name" value="Hint_2"/>
    <property type="match status" value="1"/>
</dbReference>
<dbReference type="EMBL" id="CP060244">
    <property type="protein sequence ID" value="QNT77599.1"/>
    <property type="molecule type" value="Genomic_DNA"/>
</dbReference>
<gene>
    <name evidence="2" type="ORF">JGUZn3_03420</name>
</gene>
<dbReference type="KEGG" id="ebla:JGUZn3_03420"/>
<organism evidence="2 3">
    <name type="scientific">Entomobacter blattae</name>
    <dbReference type="NCBI Taxonomy" id="2762277"/>
    <lineage>
        <taxon>Bacteria</taxon>
        <taxon>Pseudomonadati</taxon>
        <taxon>Pseudomonadota</taxon>
        <taxon>Alphaproteobacteria</taxon>
        <taxon>Acetobacterales</taxon>
        <taxon>Acetobacteraceae</taxon>
        <taxon>Entomobacter</taxon>
    </lineage>
</organism>
<feature type="domain" description="Hedgehog/Intein (Hint)" evidence="1">
    <location>
        <begin position="294"/>
        <end position="426"/>
    </location>
</feature>
<dbReference type="RefSeq" id="WP_203414039.1">
    <property type="nucleotide sequence ID" value="NZ_CP060244.1"/>
</dbReference>
<dbReference type="InterPro" id="IPR036844">
    <property type="entry name" value="Hint_dom_sf"/>
</dbReference>
<sequence>MADYTIDGTNITITSHDGLSDYLNSGGSLSGMTIVLTASSSDTGNNVYTLDDLLPGGTAFTSGTSIVVGSGVVLSDKWDAYNTLYNTTTGTQPSTYSANITSIVLQGNSYLRFGYPVLSSVNTPSNAGESAARNHFALTGGTTANITYDSTVNESSPVYYESVYYSSPTANPATARNQLTGIPAVNYFTTDGNGDYTSDGSSIQFRIVSTAGNLLTETSNPTYTNVVNNANLRVQATSNSGSSVVALQPSGRPNYSFRLPTVGFDTILFAAAGSTLSDGQTTAFYGDNAAELKCFLSGTLIETTSGWRAVDEIEVGDQVITYVDGNTVSRSVVWVGSSNVKASADNFLIRIVRNALADNVPSSDLYVTEEHCLFFDGNFVPARMLVNGSSISRVYDMDTFRVYHIELEEHAVINAQGVMTESYLHTDNLYNLKSVGKVTKLHASRQVWGVDSAAPLNTERGFVEPIYRFLEQRAVSLGMEQKVVSVETTYDPSLSFITSSGKDLYFSRKNNWVFVTIPQGVNEVYVKSNSVKLSEMEGPFVDDRRNLGVLVGKVLQVTNEEIADINIFESGQGNGWYICSKSANWTNGYSKISLELQDQSVLALEIIETPRYFAKNEQNQTTICRNVA</sequence>
<dbReference type="Proteomes" id="UP000516349">
    <property type="component" value="Chromosome"/>
</dbReference>
<reference evidence="2 3" key="1">
    <citation type="submission" date="2020-08" db="EMBL/GenBank/DDBJ databases">
        <title>Complete genome sequence of Entomobacter blattae G55GP.</title>
        <authorList>
            <person name="Poehlein A."/>
            <person name="Guzman J."/>
            <person name="Daniel R."/>
            <person name="Vilcinskas A."/>
        </authorList>
    </citation>
    <scope>NUCLEOTIDE SEQUENCE [LARGE SCALE GENOMIC DNA]</scope>
    <source>
        <strain evidence="2 3">G55GP</strain>
    </source>
</reference>
<keyword evidence="3" id="KW-1185">Reference proteome</keyword>
<dbReference type="SUPFAM" id="SSF51294">
    <property type="entry name" value="Hedgehog/intein (Hint) domain"/>
    <property type="match status" value="1"/>
</dbReference>
<name>A0A7H1NP89_9PROT</name>
<dbReference type="Gene3D" id="2.170.16.10">
    <property type="entry name" value="Hedgehog/Intein (Hint) domain"/>
    <property type="match status" value="1"/>
</dbReference>
<dbReference type="AlphaFoldDB" id="A0A7H1NP89"/>
<evidence type="ECO:0000259" key="1">
    <source>
        <dbReference type="Pfam" id="PF13403"/>
    </source>
</evidence>
<proteinExistence type="predicted"/>
<evidence type="ECO:0000313" key="2">
    <source>
        <dbReference type="EMBL" id="QNT77599.1"/>
    </source>
</evidence>